<dbReference type="EMBL" id="JBHTAT010000001">
    <property type="protein sequence ID" value="MFC7256348.1"/>
    <property type="molecule type" value="Genomic_DNA"/>
</dbReference>
<dbReference type="AlphaFoldDB" id="A0ABD6A0A6"/>
<dbReference type="PANTHER" id="PTHR43072">
    <property type="entry name" value="N-ACETYLTRANSFERASE"/>
    <property type="match status" value="1"/>
</dbReference>
<dbReference type="CDD" id="cd04301">
    <property type="entry name" value="NAT_SF"/>
    <property type="match status" value="1"/>
</dbReference>
<protein>
    <submittedName>
        <fullName evidence="2">GNAT family N-acetyltransferase</fullName>
        <ecNumber evidence="2">2.3.-.-</ecNumber>
    </submittedName>
</protein>
<dbReference type="PANTHER" id="PTHR43072:SF52">
    <property type="entry name" value="GCN5-RELATED N-ACETYLTRANSFERASE"/>
    <property type="match status" value="1"/>
</dbReference>
<dbReference type="Gene3D" id="1.10.10.10">
    <property type="entry name" value="Winged helix-like DNA-binding domain superfamily/Winged helix DNA-binding domain"/>
    <property type="match status" value="1"/>
</dbReference>
<dbReference type="GeneID" id="96954736"/>
<dbReference type="InterPro" id="IPR036390">
    <property type="entry name" value="WH_DNA-bd_sf"/>
</dbReference>
<dbReference type="InterPro" id="IPR016181">
    <property type="entry name" value="Acyl_CoA_acyltransferase"/>
</dbReference>
<evidence type="ECO:0000259" key="1">
    <source>
        <dbReference type="PROSITE" id="PS51186"/>
    </source>
</evidence>
<dbReference type="Proteomes" id="UP001596434">
    <property type="component" value="Unassembled WGS sequence"/>
</dbReference>
<dbReference type="RefSeq" id="WP_379705061.1">
    <property type="nucleotide sequence ID" value="NZ_JBHTAT010000001.1"/>
</dbReference>
<keyword evidence="2" id="KW-0012">Acyltransferase</keyword>
<organism evidence="2 3">
    <name type="scientific">Haloplanus litoreus</name>
    <dbReference type="NCBI Taxonomy" id="767515"/>
    <lineage>
        <taxon>Archaea</taxon>
        <taxon>Methanobacteriati</taxon>
        <taxon>Methanobacteriota</taxon>
        <taxon>Stenosarchaea group</taxon>
        <taxon>Halobacteria</taxon>
        <taxon>Halobacteriales</taxon>
        <taxon>Haloferacaceae</taxon>
        <taxon>Haloplanus</taxon>
    </lineage>
</organism>
<evidence type="ECO:0000313" key="2">
    <source>
        <dbReference type="EMBL" id="MFC7256348.1"/>
    </source>
</evidence>
<keyword evidence="3" id="KW-1185">Reference proteome</keyword>
<dbReference type="PROSITE" id="PS51186">
    <property type="entry name" value="GNAT"/>
    <property type="match status" value="1"/>
</dbReference>
<proteinExistence type="predicted"/>
<keyword evidence="2" id="KW-0808">Transferase</keyword>
<evidence type="ECO:0000313" key="3">
    <source>
        <dbReference type="Proteomes" id="UP001596434"/>
    </source>
</evidence>
<dbReference type="SUPFAM" id="SSF55729">
    <property type="entry name" value="Acyl-CoA N-acyltransferases (Nat)"/>
    <property type="match status" value="1"/>
</dbReference>
<reference evidence="2 3" key="1">
    <citation type="journal article" date="2019" name="Int. J. Syst. Evol. Microbiol.">
        <title>The Global Catalogue of Microorganisms (GCM) 10K type strain sequencing project: providing services to taxonomists for standard genome sequencing and annotation.</title>
        <authorList>
            <consortium name="The Broad Institute Genomics Platform"/>
            <consortium name="The Broad Institute Genome Sequencing Center for Infectious Disease"/>
            <person name="Wu L."/>
            <person name="Ma J."/>
        </authorList>
    </citation>
    <scope>NUCLEOTIDE SEQUENCE [LARGE SCALE GENOMIC DNA]</scope>
    <source>
        <strain evidence="2 3">GX21</strain>
    </source>
</reference>
<comment type="caution">
    <text evidence="2">The sequence shown here is derived from an EMBL/GenBank/DDBJ whole genome shotgun (WGS) entry which is preliminary data.</text>
</comment>
<dbReference type="InterPro" id="IPR000182">
    <property type="entry name" value="GNAT_dom"/>
</dbReference>
<accession>A0ABD6A0A6</accession>
<dbReference type="Gene3D" id="3.40.630.30">
    <property type="match status" value="1"/>
</dbReference>
<sequence length="246" mass="28097">MELTEQLNFDHEDRRDIYDYVEAHGEVRADQARRALNLDPEAFGHHVTILRRDGYIRRDGNKLRVAYQEEDVEEHAAADVTFTIRAAQQRDLSGLIGVIRGVAEEGTYIEAETVADLLDHEEVILRHNEVRSRMVFVACVDDEVVGWVHLDLPEMEKLAHTAVLTVGLLPTYRGHGIGAALLDRGVRWACDHDFEKLYNSVPATNEAAIDFLEAHGWETEAVREDHYRIEDEYVDEVMMATFLDCP</sequence>
<name>A0ABD6A0A6_9EURY</name>
<dbReference type="Pfam" id="PF00583">
    <property type="entry name" value="Acetyltransf_1"/>
    <property type="match status" value="1"/>
</dbReference>
<dbReference type="EC" id="2.3.-.-" evidence="2"/>
<gene>
    <name evidence="2" type="ORF">ACFQKE_13760</name>
</gene>
<dbReference type="InterPro" id="IPR036388">
    <property type="entry name" value="WH-like_DNA-bd_sf"/>
</dbReference>
<dbReference type="GO" id="GO:0016746">
    <property type="term" value="F:acyltransferase activity"/>
    <property type="evidence" value="ECO:0007669"/>
    <property type="project" value="UniProtKB-KW"/>
</dbReference>
<dbReference type="SUPFAM" id="SSF46785">
    <property type="entry name" value="Winged helix' DNA-binding domain"/>
    <property type="match status" value="1"/>
</dbReference>
<feature type="domain" description="N-acetyltransferase" evidence="1">
    <location>
        <begin position="82"/>
        <end position="244"/>
    </location>
</feature>